<accession>A0A512H3N2</accession>
<name>A0A512H3N2_9PROT</name>
<dbReference type="SUPFAM" id="SSF53335">
    <property type="entry name" value="S-adenosyl-L-methionine-dependent methyltransferases"/>
    <property type="match status" value="1"/>
</dbReference>
<protein>
    <submittedName>
        <fullName evidence="8">rRNA cytosine-C5-methylase</fullName>
    </submittedName>
</protein>
<dbReference type="PROSITE" id="PS01153">
    <property type="entry name" value="NOL1_NOP2_SUN"/>
    <property type="match status" value="1"/>
</dbReference>
<feature type="binding site" evidence="6">
    <location>
        <position position="298"/>
    </location>
    <ligand>
        <name>S-adenosyl-L-methionine</name>
        <dbReference type="ChEBI" id="CHEBI:59789"/>
    </ligand>
</feature>
<evidence type="ECO:0000256" key="3">
    <source>
        <dbReference type="ARBA" id="ARBA00022679"/>
    </source>
</evidence>
<keyword evidence="4 6" id="KW-0949">S-adenosyl-L-methionine</keyword>
<dbReference type="CDD" id="cd02440">
    <property type="entry name" value="AdoMet_MTases"/>
    <property type="match status" value="1"/>
</dbReference>
<keyword evidence="5 6" id="KW-0694">RNA-binding</keyword>
<dbReference type="Pfam" id="PF01189">
    <property type="entry name" value="Methyltr_RsmB-F"/>
    <property type="match status" value="1"/>
</dbReference>
<comment type="similarity">
    <text evidence="1 6">Belongs to the class I-like SAM-binding methyltransferase superfamily. RsmB/NOP family.</text>
</comment>
<evidence type="ECO:0000256" key="2">
    <source>
        <dbReference type="ARBA" id="ARBA00022603"/>
    </source>
</evidence>
<dbReference type="PANTHER" id="PTHR22807:SF53">
    <property type="entry name" value="RIBOSOMAL RNA SMALL SUBUNIT METHYLTRANSFERASE B-RELATED"/>
    <property type="match status" value="1"/>
</dbReference>
<evidence type="ECO:0000256" key="6">
    <source>
        <dbReference type="PROSITE-ProRule" id="PRU01023"/>
    </source>
</evidence>
<dbReference type="RefSeq" id="WP_147162107.1">
    <property type="nucleotide sequence ID" value="NZ_BJZO01000003.1"/>
</dbReference>
<keyword evidence="2 6" id="KW-0489">Methyltransferase</keyword>
<feature type="binding site" evidence="6">
    <location>
        <position position="271"/>
    </location>
    <ligand>
        <name>S-adenosyl-L-methionine</name>
        <dbReference type="ChEBI" id="CHEBI:59789"/>
    </ligand>
</feature>
<dbReference type="InterPro" id="IPR018314">
    <property type="entry name" value="RsmB/NOL1/NOP2-like_CS"/>
</dbReference>
<evidence type="ECO:0000259" key="7">
    <source>
        <dbReference type="PROSITE" id="PS51686"/>
    </source>
</evidence>
<dbReference type="AlphaFoldDB" id="A0A512H3N2"/>
<keyword evidence="9" id="KW-1185">Reference proteome</keyword>
<dbReference type="InterPro" id="IPR029063">
    <property type="entry name" value="SAM-dependent_MTases_sf"/>
</dbReference>
<gene>
    <name evidence="8" type="ORF">ROR02_01640</name>
</gene>
<keyword evidence="3 6" id="KW-0808">Transferase</keyword>
<evidence type="ECO:0000256" key="4">
    <source>
        <dbReference type="ARBA" id="ARBA00022691"/>
    </source>
</evidence>
<dbReference type="InterPro" id="IPR049560">
    <property type="entry name" value="MeTrfase_RsmB-F_NOP2_cat"/>
</dbReference>
<dbReference type="GO" id="GO:0008173">
    <property type="term" value="F:RNA methyltransferase activity"/>
    <property type="evidence" value="ECO:0007669"/>
    <property type="project" value="InterPro"/>
</dbReference>
<dbReference type="Proteomes" id="UP000321567">
    <property type="component" value="Unassembled WGS sequence"/>
</dbReference>
<dbReference type="InterPro" id="IPR001678">
    <property type="entry name" value="MeTrfase_RsmB-F_NOP2_dom"/>
</dbReference>
<dbReference type="GO" id="GO:0003723">
    <property type="term" value="F:RNA binding"/>
    <property type="evidence" value="ECO:0007669"/>
    <property type="project" value="UniProtKB-UniRule"/>
</dbReference>
<dbReference type="InterPro" id="IPR054728">
    <property type="entry name" value="RsmB-like_ferredoxin"/>
</dbReference>
<sequence length="426" mass="45469">MTPGARFQEAVALLEAIASSDRPADGTVSAFVRARRYMGAKDRRAVTTLAWGVLRHRARLTWHVEARRGTPTPRTLALASLLLVDGQAPAAVRALFDARGRTPHEPPPLSSAEGALIDALAGRTLADPAQPLAVRLEIPAWLPDRLAPVWGDDTEAELAALLPEAPLDLRVNTLKADRDTAVAALAAEGIATIPGTLSPWALRAEGRPNVAASAAFQQGLVEVQDEGSQLIALLTEAGPGMAVLDLCAGAGGKTLALAAAMENKGTLVATDVSAGRLERARTRLHRAGVHNVTRRVLDAETGRWLKRRKGSFDRVLVDAPCSGTGTWRRNPDARWRLTPAQVESLCAEQAGVLARAADLVRPGGRLVYATCSLLPEENEGQITAFLAAHPDYRPHPAPDGQPWHRFTPARHGTDGFFVAVLDRIVP</sequence>
<feature type="domain" description="SAM-dependent MTase RsmB/NOP-type" evidence="7">
    <location>
        <begin position="157"/>
        <end position="424"/>
    </location>
</feature>
<feature type="active site" description="Nucleophile" evidence="6">
    <location>
        <position position="371"/>
    </location>
</feature>
<dbReference type="Pfam" id="PF22458">
    <property type="entry name" value="RsmF-B_ferredox"/>
    <property type="match status" value="1"/>
</dbReference>
<proteinExistence type="inferred from homology"/>
<dbReference type="PROSITE" id="PS51686">
    <property type="entry name" value="SAM_MT_RSMB_NOP"/>
    <property type="match status" value="1"/>
</dbReference>
<comment type="caution">
    <text evidence="6">Lacks conserved residue(s) required for the propagation of feature annotation.</text>
</comment>
<dbReference type="Gene3D" id="3.30.70.1170">
    <property type="entry name" value="Sun protein, domain 3"/>
    <property type="match status" value="1"/>
</dbReference>
<reference evidence="8 9" key="1">
    <citation type="submission" date="2019-07" db="EMBL/GenBank/DDBJ databases">
        <title>Whole genome shotgun sequence of Rhodospirillum oryzae NBRC 107573.</title>
        <authorList>
            <person name="Hosoyama A."/>
            <person name="Uohara A."/>
            <person name="Ohji S."/>
            <person name="Ichikawa N."/>
        </authorList>
    </citation>
    <scope>NUCLEOTIDE SEQUENCE [LARGE SCALE GENOMIC DNA]</scope>
    <source>
        <strain evidence="8 9">NBRC 107573</strain>
    </source>
</reference>
<organism evidence="8 9">
    <name type="scientific">Pararhodospirillum oryzae</name>
    <dbReference type="NCBI Taxonomy" id="478448"/>
    <lineage>
        <taxon>Bacteria</taxon>
        <taxon>Pseudomonadati</taxon>
        <taxon>Pseudomonadota</taxon>
        <taxon>Alphaproteobacteria</taxon>
        <taxon>Rhodospirillales</taxon>
        <taxon>Rhodospirillaceae</taxon>
        <taxon>Pararhodospirillum</taxon>
    </lineage>
</organism>
<dbReference type="PRINTS" id="PR02008">
    <property type="entry name" value="RCMTFAMILY"/>
</dbReference>
<dbReference type="OrthoDB" id="9810297at2"/>
<evidence type="ECO:0000313" key="9">
    <source>
        <dbReference type="Proteomes" id="UP000321567"/>
    </source>
</evidence>
<dbReference type="EMBL" id="BJZO01000003">
    <property type="protein sequence ID" value="GEO80033.1"/>
    <property type="molecule type" value="Genomic_DNA"/>
</dbReference>
<comment type="caution">
    <text evidence="8">The sequence shown here is derived from an EMBL/GenBank/DDBJ whole genome shotgun (WGS) entry which is preliminary data.</text>
</comment>
<evidence type="ECO:0000256" key="5">
    <source>
        <dbReference type="ARBA" id="ARBA00022884"/>
    </source>
</evidence>
<evidence type="ECO:0000313" key="8">
    <source>
        <dbReference type="EMBL" id="GEO80033.1"/>
    </source>
</evidence>
<dbReference type="PANTHER" id="PTHR22807">
    <property type="entry name" value="NOP2 YEAST -RELATED NOL1/NOP2/FMU SUN DOMAIN-CONTAINING"/>
    <property type="match status" value="1"/>
</dbReference>
<dbReference type="Gene3D" id="3.40.50.150">
    <property type="entry name" value="Vaccinia Virus protein VP39"/>
    <property type="match status" value="1"/>
</dbReference>
<dbReference type="InterPro" id="IPR023267">
    <property type="entry name" value="RCMT"/>
</dbReference>
<feature type="binding site" evidence="6">
    <location>
        <position position="318"/>
    </location>
    <ligand>
        <name>S-adenosyl-L-methionine</name>
        <dbReference type="ChEBI" id="CHEBI:59789"/>
    </ligand>
</feature>
<evidence type="ECO:0000256" key="1">
    <source>
        <dbReference type="ARBA" id="ARBA00007494"/>
    </source>
</evidence>
<dbReference type="GO" id="GO:0001510">
    <property type="term" value="P:RNA methylation"/>
    <property type="evidence" value="ECO:0007669"/>
    <property type="project" value="InterPro"/>
</dbReference>